<evidence type="ECO:0000256" key="10">
    <source>
        <dbReference type="ARBA" id="ARBA00025198"/>
    </source>
</evidence>
<feature type="transmembrane region" description="Helical" evidence="13">
    <location>
        <begin position="15"/>
        <end position="34"/>
    </location>
</feature>
<dbReference type="GO" id="GO:0012505">
    <property type="term" value="C:endomembrane system"/>
    <property type="evidence" value="ECO:0007669"/>
    <property type="project" value="UniProtKB-SubCell"/>
</dbReference>
<evidence type="ECO:0000256" key="1">
    <source>
        <dbReference type="ARBA" id="ARBA00005513"/>
    </source>
</evidence>
<dbReference type="KEGG" id="sphj:BSL82_00380"/>
<dbReference type="GO" id="GO:0046961">
    <property type="term" value="F:proton-transporting ATPase activity, rotational mechanism"/>
    <property type="evidence" value="ECO:0007669"/>
    <property type="project" value="TreeGrafter"/>
</dbReference>
<reference evidence="16" key="1">
    <citation type="submission" date="2016-11" db="EMBL/GenBank/DDBJ databases">
        <title>Complete Genome Sequence of alachlor-degrading Sphingomonas sp. strain JJ-A5.</title>
        <authorList>
            <person name="Lee H."/>
            <person name="Ka J.-O."/>
        </authorList>
    </citation>
    <scope>NUCLEOTIDE SEQUENCE [LARGE SCALE GENOMIC DNA]</scope>
    <source>
        <strain evidence="16">JJ-A5</strain>
    </source>
</reference>
<dbReference type="Pfam" id="PF00430">
    <property type="entry name" value="ATP-synt_B"/>
    <property type="match status" value="1"/>
</dbReference>
<keyword evidence="9 13" id="KW-0066">ATP synthesis</keyword>
<dbReference type="InterPro" id="IPR002146">
    <property type="entry name" value="ATP_synth_b/b'su_bac/chlpt"/>
</dbReference>
<protein>
    <recommendedName>
        <fullName evidence="13">ATP synthase subunit b</fullName>
    </recommendedName>
    <alternativeName>
        <fullName evidence="13">ATP synthase F(0) sector subunit b</fullName>
    </alternativeName>
    <alternativeName>
        <fullName evidence="13">ATPase subunit I</fullName>
    </alternativeName>
    <alternativeName>
        <fullName evidence="13">F-type ATPase subunit b</fullName>
        <shortName evidence="13">F-ATPase subunit b</shortName>
    </alternativeName>
</protein>
<dbReference type="Proteomes" id="UP000182063">
    <property type="component" value="Chromosome"/>
</dbReference>
<dbReference type="InterPro" id="IPR050059">
    <property type="entry name" value="ATP_synthase_B_chain"/>
</dbReference>
<keyword evidence="13" id="KW-1003">Cell membrane</keyword>
<evidence type="ECO:0000256" key="3">
    <source>
        <dbReference type="ARBA" id="ARBA00022547"/>
    </source>
</evidence>
<dbReference type="OrthoDB" id="9805716at2"/>
<keyword evidence="6 13" id="KW-1133">Transmembrane helix</keyword>
<dbReference type="PANTHER" id="PTHR33445">
    <property type="entry name" value="ATP SYNTHASE SUBUNIT B', CHLOROPLASTIC"/>
    <property type="match status" value="1"/>
</dbReference>
<dbReference type="GO" id="GO:0046933">
    <property type="term" value="F:proton-transporting ATP synthase activity, rotational mechanism"/>
    <property type="evidence" value="ECO:0007669"/>
    <property type="project" value="UniProtKB-UniRule"/>
</dbReference>
<keyword evidence="16" id="KW-1185">Reference proteome</keyword>
<dbReference type="PANTHER" id="PTHR33445:SF1">
    <property type="entry name" value="ATP SYNTHASE SUBUNIT B"/>
    <property type="match status" value="1"/>
</dbReference>
<dbReference type="Gene3D" id="6.10.250.1580">
    <property type="match status" value="1"/>
</dbReference>
<dbReference type="RefSeq" id="WP_072595523.1">
    <property type="nucleotide sequence ID" value="NZ_CP018221.1"/>
</dbReference>
<evidence type="ECO:0000256" key="4">
    <source>
        <dbReference type="ARBA" id="ARBA00022692"/>
    </source>
</evidence>
<dbReference type="AlphaFoldDB" id="A0A1L3ZQP1"/>
<dbReference type="GO" id="GO:0045259">
    <property type="term" value="C:proton-transporting ATP synthase complex"/>
    <property type="evidence" value="ECO:0007669"/>
    <property type="project" value="UniProtKB-KW"/>
</dbReference>
<comment type="subcellular location">
    <subcellularLocation>
        <location evidence="13">Cell membrane</location>
        <topology evidence="13">Single-pass membrane protein</topology>
    </subcellularLocation>
    <subcellularLocation>
        <location evidence="12">Endomembrane system</location>
        <topology evidence="12">Single-pass membrane protein</topology>
    </subcellularLocation>
</comment>
<evidence type="ECO:0000256" key="13">
    <source>
        <dbReference type="HAMAP-Rule" id="MF_01398"/>
    </source>
</evidence>
<keyword evidence="7 13" id="KW-0406">Ion transport</keyword>
<dbReference type="STRING" id="1921510.BSL82_00380"/>
<gene>
    <name evidence="13" type="primary">atpF</name>
    <name evidence="15" type="ORF">BSL82_00380</name>
</gene>
<evidence type="ECO:0000256" key="9">
    <source>
        <dbReference type="ARBA" id="ARBA00023310"/>
    </source>
</evidence>
<keyword evidence="2 13" id="KW-0813">Transport</keyword>
<evidence type="ECO:0000256" key="11">
    <source>
        <dbReference type="ARBA" id="ARBA00025614"/>
    </source>
</evidence>
<evidence type="ECO:0000256" key="12">
    <source>
        <dbReference type="ARBA" id="ARBA00037847"/>
    </source>
</evidence>
<organism evidence="15 16">
    <name type="scientific">Tardibacter chloracetimidivorans</name>
    <dbReference type="NCBI Taxonomy" id="1921510"/>
    <lineage>
        <taxon>Bacteria</taxon>
        <taxon>Pseudomonadati</taxon>
        <taxon>Pseudomonadota</taxon>
        <taxon>Alphaproteobacteria</taxon>
        <taxon>Sphingomonadales</taxon>
        <taxon>Sphingomonadaceae</taxon>
        <taxon>Tardibacter</taxon>
    </lineage>
</organism>
<evidence type="ECO:0000313" key="15">
    <source>
        <dbReference type="EMBL" id="API57947.1"/>
    </source>
</evidence>
<keyword evidence="3 13" id="KW-0138">CF(0)</keyword>
<evidence type="ECO:0000256" key="8">
    <source>
        <dbReference type="ARBA" id="ARBA00023136"/>
    </source>
</evidence>
<evidence type="ECO:0000313" key="16">
    <source>
        <dbReference type="Proteomes" id="UP000182063"/>
    </source>
</evidence>
<evidence type="ECO:0000256" key="2">
    <source>
        <dbReference type="ARBA" id="ARBA00022448"/>
    </source>
</evidence>
<evidence type="ECO:0000256" key="5">
    <source>
        <dbReference type="ARBA" id="ARBA00022781"/>
    </source>
</evidence>
<evidence type="ECO:0000256" key="14">
    <source>
        <dbReference type="RuleBase" id="RU003848"/>
    </source>
</evidence>
<evidence type="ECO:0000256" key="7">
    <source>
        <dbReference type="ARBA" id="ARBA00023065"/>
    </source>
</evidence>
<accession>A0A1L3ZQP1</accession>
<keyword evidence="4 13" id="KW-0812">Transmembrane</keyword>
<keyword evidence="5 13" id="KW-0375">Hydrogen ion transport</keyword>
<comment type="function">
    <text evidence="11">Component of the F(0) channel, it forms part of the peripheral stalk, linking F(1) to F(0). The b'-subunit is a diverged and duplicated form of b found in plants and photosynthetic bacteria.</text>
</comment>
<comment type="function">
    <text evidence="10 13">F(1)F(0) ATP synthase produces ATP from ADP in the presence of a proton or sodium gradient. F-type ATPases consist of two structural domains, F(1) containing the extramembraneous catalytic core and F(0) containing the membrane proton channel, linked together by a central stalk and a peripheral stalk. During catalysis, ATP synthesis in the catalytic domain of F(1) is coupled via a rotary mechanism of the central stalk subunits to proton translocation.</text>
</comment>
<proteinExistence type="inferred from homology"/>
<comment type="similarity">
    <text evidence="1 13 14">Belongs to the ATPase B chain family.</text>
</comment>
<sequence>MPQLQQIAETYASQLFWLLLVFGILYFGIARAMLPKVGRVIESREAKIAGDLAEAQSAQTRASEAQTVQAATLAKAREEAQGIVGAAAARMQEESAARLAVLDEDLGKRISEAEAQIASAASAASAELDKVAVAAAADIVARLTGQQAGEDAPLPEAAIARA</sequence>
<comment type="subunit">
    <text evidence="13">F-type ATPases have 2 components, F(1) - the catalytic core - and F(0) - the membrane proton channel. F(1) has five subunits: alpha(3), beta(3), gamma(1), delta(1), epsilon(1). F(0) has three main subunits: a(1), b(2) and c(10-14). The alpha and beta chains form an alternating ring which encloses part of the gamma chain. F(1) is attached to F(0) by a central stalk formed by the gamma and epsilon chains, while a peripheral stalk is formed by the delta and b chains.</text>
</comment>
<dbReference type="EMBL" id="CP018221">
    <property type="protein sequence ID" value="API57947.1"/>
    <property type="molecule type" value="Genomic_DNA"/>
</dbReference>
<keyword evidence="8 13" id="KW-0472">Membrane</keyword>
<dbReference type="CDD" id="cd06503">
    <property type="entry name" value="ATP-synt_Fo_b"/>
    <property type="match status" value="1"/>
</dbReference>
<evidence type="ECO:0000256" key="6">
    <source>
        <dbReference type="ARBA" id="ARBA00022989"/>
    </source>
</evidence>
<dbReference type="GO" id="GO:0005886">
    <property type="term" value="C:plasma membrane"/>
    <property type="evidence" value="ECO:0007669"/>
    <property type="project" value="UniProtKB-SubCell"/>
</dbReference>
<name>A0A1L3ZQP1_9SPHN</name>
<dbReference type="HAMAP" id="MF_01398">
    <property type="entry name" value="ATP_synth_b_bprime"/>
    <property type="match status" value="1"/>
</dbReference>